<protein>
    <recommendedName>
        <fullName evidence="2">AAA+ ATPase domain-containing protein</fullName>
    </recommendedName>
</protein>
<name>A0A0F9GWA1_9ZZZZ</name>
<organism evidence="1">
    <name type="scientific">marine sediment metagenome</name>
    <dbReference type="NCBI Taxonomy" id="412755"/>
    <lineage>
        <taxon>unclassified sequences</taxon>
        <taxon>metagenomes</taxon>
        <taxon>ecological metagenomes</taxon>
    </lineage>
</organism>
<dbReference type="AlphaFoldDB" id="A0A0F9GWA1"/>
<dbReference type="Pfam" id="PF13479">
    <property type="entry name" value="AAA_24"/>
    <property type="match status" value="1"/>
</dbReference>
<dbReference type="InterPro" id="IPR027417">
    <property type="entry name" value="P-loop_NTPase"/>
</dbReference>
<sequence length="335" mass="37328">MNETKADVTLPAGETKTGPKANLNSLIPGGCPFKETDGTHKRVKAFLWGGPGAGKTTLALQFPGVALIDMEGGSRLYDDAFKFKRFPATEADEVMAAVDWLLANQHPFRTLVIDPMTIYWEALQTKYREIFLKRNKKSAGFKFEFYQFQPGDWIIVKAEMKELMRKLMRLDMNVIVTARDKTKYEEGTSEMMKKTGDQVFDVERSMPFFFDVVLRLTRGPKGEFLATCLKERSPKDAKGVFTEGTEFVMEYKLFEKMFGAAALKKESKPVDMVSTDTKGRIESLIEKLGLDEAQVTTRLSAYGANNMDGLTVEAAATILGKLEAAVKSKEGGSNG</sequence>
<accession>A0A0F9GWA1</accession>
<proteinExistence type="predicted"/>
<dbReference type="Gene3D" id="3.40.50.300">
    <property type="entry name" value="P-loop containing nucleotide triphosphate hydrolases"/>
    <property type="match status" value="1"/>
</dbReference>
<reference evidence="1" key="1">
    <citation type="journal article" date="2015" name="Nature">
        <title>Complex archaea that bridge the gap between prokaryotes and eukaryotes.</title>
        <authorList>
            <person name="Spang A."/>
            <person name="Saw J.H."/>
            <person name="Jorgensen S.L."/>
            <person name="Zaremba-Niedzwiedzka K."/>
            <person name="Martijn J."/>
            <person name="Lind A.E."/>
            <person name="van Eijk R."/>
            <person name="Schleper C."/>
            <person name="Guy L."/>
            <person name="Ettema T.J."/>
        </authorList>
    </citation>
    <scope>NUCLEOTIDE SEQUENCE</scope>
</reference>
<dbReference type="EMBL" id="LAZR01024892">
    <property type="protein sequence ID" value="KKL73660.1"/>
    <property type="molecule type" value="Genomic_DNA"/>
</dbReference>
<evidence type="ECO:0008006" key="2">
    <source>
        <dbReference type="Google" id="ProtNLM"/>
    </source>
</evidence>
<comment type="caution">
    <text evidence="1">The sequence shown here is derived from an EMBL/GenBank/DDBJ whole genome shotgun (WGS) entry which is preliminary data.</text>
</comment>
<evidence type="ECO:0000313" key="1">
    <source>
        <dbReference type="EMBL" id="KKL73660.1"/>
    </source>
</evidence>
<dbReference type="SUPFAM" id="SSF52540">
    <property type="entry name" value="P-loop containing nucleoside triphosphate hydrolases"/>
    <property type="match status" value="1"/>
</dbReference>
<gene>
    <name evidence="1" type="ORF">LCGC14_2072680</name>
</gene>